<comment type="caution">
    <text evidence="1">The sequence shown here is derived from an EMBL/GenBank/DDBJ whole genome shotgun (WGS) entry which is preliminary data.</text>
</comment>
<accession>A0A9D1S0E9</accession>
<reference evidence="1" key="2">
    <citation type="submission" date="2021-04" db="EMBL/GenBank/DDBJ databases">
        <authorList>
            <person name="Gilroy R."/>
        </authorList>
    </citation>
    <scope>NUCLEOTIDE SEQUENCE</scope>
    <source>
        <strain evidence="1">ChiHejej3B27-3195</strain>
    </source>
</reference>
<dbReference type="Pfam" id="PF12028">
    <property type="entry name" value="DUF3515"/>
    <property type="match status" value="1"/>
</dbReference>
<gene>
    <name evidence="1" type="ORF">H9871_03225</name>
</gene>
<evidence type="ECO:0000313" key="2">
    <source>
        <dbReference type="Proteomes" id="UP000824151"/>
    </source>
</evidence>
<dbReference type="AlphaFoldDB" id="A0A9D1S0E9"/>
<dbReference type="Proteomes" id="UP000824151">
    <property type="component" value="Unassembled WGS sequence"/>
</dbReference>
<sequence length="159" mass="16671">CGLAVLPLAACSPAATVEPAPEAADPECASIMLALPEEIGEFQQRETTSQGTSAWGDPSRVVLRCGVEPPGPQPEHCVTAEGVDWLAVEDEDNSWTLTSYGREPAVEVLLEVDEVASSTVMVSLASAVERVDQTRECTSVDQAIDSAEDAEGVEEGVEG</sequence>
<dbReference type="EMBL" id="DXGD01000119">
    <property type="protein sequence ID" value="HIW99134.1"/>
    <property type="molecule type" value="Genomic_DNA"/>
</dbReference>
<proteinExistence type="predicted"/>
<evidence type="ECO:0000313" key="1">
    <source>
        <dbReference type="EMBL" id="HIW99134.1"/>
    </source>
</evidence>
<reference evidence="1" key="1">
    <citation type="journal article" date="2021" name="PeerJ">
        <title>Extensive microbial diversity within the chicken gut microbiome revealed by metagenomics and culture.</title>
        <authorList>
            <person name="Gilroy R."/>
            <person name="Ravi A."/>
            <person name="Getino M."/>
            <person name="Pursley I."/>
            <person name="Horton D.L."/>
            <person name="Alikhan N.F."/>
            <person name="Baker D."/>
            <person name="Gharbi K."/>
            <person name="Hall N."/>
            <person name="Watson M."/>
            <person name="Adriaenssens E.M."/>
            <person name="Foster-Nyarko E."/>
            <person name="Jarju S."/>
            <person name="Secka A."/>
            <person name="Antonio M."/>
            <person name="Oren A."/>
            <person name="Chaudhuri R.R."/>
            <person name="La Ragione R."/>
            <person name="Hildebrand F."/>
            <person name="Pallen M.J."/>
        </authorList>
    </citation>
    <scope>NUCLEOTIDE SEQUENCE</scope>
    <source>
        <strain evidence="1">ChiHejej3B27-3195</strain>
    </source>
</reference>
<dbReference type="InterPro" id="IPR021903">
    <property type="entry name" value="DUF3515"/>
</dbReference>
<organism evidence="1 2">
    <name type="scientific">Candidatus Nesterenkonia stercoripullorum</name>
    <dbReference type="NCBI Taxonomy" id="2838701"/>
    <lineage>
        <taxon>Bacteria</taxon>
        <taxon>Bacillati</taxon>
        <taxon>Actinomycetota</taxon>
        <taxon>Actinomycetes</taxon>
        <taxon>Micrococcales</taxon>
        <taxon>Micrococcaceae</taxon>
        <taxon>Nesterenkonia</taxon>
    </lineage>
</organism>
<name>A0A9D1S0E9_9MICC</name>
<feature type="non-terminal residue" evidence="1">
    <location>
        <position position="1"/>
    </location>
</feature>
<protein>
    <submittedName>
        <fullName evidence="1">DUF3515 domain-containing protein</fullName>
    </submittedName>
</protein>